<dbReference type="Proteomes" id="UP000198662">
    <property type="component" value="Unassembled WGS sequence"/>
</dbReference>
<proteinExistence type="predicted"/>
<feature type="transmembrane region" description="Helical" evidence="5">
    <location>
        <begin position="69"/>
        <end position="94"/>
    </location>
</feature>
<feature type="transmembrane region" description="Helical" evidence="5">
    <location>
        <begin position="243"/>
        <end position="268"/>
    </location>
</feature>
<feature type="transmembrane region" description="Helical" evidence="5">
    <location>
        <begin position="125"/>
        <end position="149"/>
    </location>
</feature>
<dbReference type="PIRSF" id="PIRSF006060">
    <property type="entry name" value="AA_transporter"/>
    <property type="match status" value="1"/>
</dbReference>
<feature type="transmembrane region" description="Helical" evidence="5">
    <location>
        <begin position="155"/>
        <end position="175"/>
    </location>
</feature>
<name>A0A1G9GQX4_9ACTN</name>
<dbReference type="InterPro" id="IPR004841">
    <property type="entry name" value="AA-permease/SLC12A_dom"/>
</dbReference>
<feature type="transmembrane region" description="Helical" evidence="5">
    <location>
        <begin position="314"/>
        <end position="332"/>
    </location>
</feature>
<keyword evidence="2 5" id="KW-0812">Transmembrane</keyword>
<sequence length="384" mass="37810">MLGAGVFAVWGPATRAAGSGPGLLGALAIAAFIAYCNARSSARLAALYPRSGGAYVYGTERLHPAAGFAAGWAFLAGKTASGAAMALTLGAYLLPEHPRALAAAAVVAFCAVNLLGVHRTALASAVFAGITLAVLAAVVVAGLTGPVAARPLGDTHPWGVLTAAGFVFFAFAGYARVATLGEEVARPERTIPRAVALSLGITVLVYAAVAVTALSVLGAGTLAESTAPLADLAGAGAPAIKPLVAVGAGIAVAGVLLSLLAGIGRTALAMARDRRLPGPLAAVSERFGVPWAAEVAASAAVLVMVSTLDLTAAIGFSGFCVLVYYAVANGAAATLDARAPLPWLGLAGCVLVAASLPVPSVLGGLAVLAAGAAWFWVTERGGRS</sequence>
<evidence type="ECO:0000256" key="3">
    <source>
        <dbReference type="ARBA" id="ARBA00022989"/>
    </source>
</evidence>
<protein>
    <submittedName>
        <fullName evidence="7">Amino acid/polyamine/organocation transporter, APC superfamily</fullName>
    </submittedName>
</protein>
<feature type="transmembrane region" description="Helical" evidence="5">
    <location>
        <begin position="344"/>
        <end position="377"/>
    </location>
</feature>
<dbReference type="EMBL" id="FNGF01000003">
    <property type="protein sequence ID" value="SDL03057.1"/>
    <property type="molecule type" value="Genomic_DNA"/>
</dbReference>
<organism evidence="7 8">
    <name type="scientific">Glycomyces sambucus</name>
    <dbReference type="NCBI Taxonomy" id="380244"/>
    <lineage>
        <taxon>Bacteria</taxon>
        <taxon>Bacillati</taxon>
        <taxon>Actinomycetota</taxon>
        <taxon>Actinomycetes</taxon>
        <taxon>Glycomycetales</taxon>
        <taxon>Glycomycetaceae</taxon>
        <taxon>Glycomyces</taxon>
    </lineage>
</organism>
<evidence type="ECO:0000313" key="7">
    <source>
        <dbReference type="EMBL" id="SDL03057.1"/>
    </source>
</evidence>
<feature type="transmembrane region" description="Helical" evidence="5">
    <location>
        <begin position="100"/>
        <end position="118"/>
    </location>
</feature>
<dbReference type="InterPro" id="IPR050367">
    <property type="entry name" value="APC_superfamily"/>
</dbReference>
<dbReference type="Gene3D" id="1.20.1740.10">
    <property type="entry name" value="Amino acid/polyamine transporter I"/>
    <property type="match status" value="1"/>
</dbReference>
<accession>A0A1G9GQX4</accession>
<keyword evidence="8" id="KW-1185">Reference proteome</keyword>
<reference evidence="8" key="1">
    <citation type="submission" date="2016-10" db="EMBL/GenBank/DDBJ databases">
        <authorList>
            <person name="Varghese N."/>
            <person name="Submissions S."/>
        </authorList>
    </citation>
    <scope>NUCLEOTIDE SEQUENCE [LARGE SCALE GENOMIC DNA]</scope>
    <source>
        <strain evidence="8">CGMCC 4.3147</strain>
    </source>
</reference>
<keyword evidence="4 5" id="KW-0472">Membrane</keyword>
<evidence type="ECO:0000256" key="1">
    <source>
        <dbReference type="ARBA" id="ARBA00004141"/>
    </source>
</evidence>
<dbReference type="GO" id="GO:0055085">
    <property type="term" value="P:transmembrane transport"/>
    <property type="evidence" value="ECO:0007669"/>
    <property type="project" value="InterPro"/>
</dbReference>
<dbReference type="PANTHER" id="PTHR42770:SF7">
    <property type="entry name" value="MEMBRANE PROTEIN"/>
    <property type="match status" value="1"/>
</dbReference>
<feature type="transmembrane region" description="Helical" evidence="5">
    <location>
        <begin position="196"/>
        <end position="223"/>
    </location>
</feature>
<evidence type="ECO:0000256" key="5">
    <source>
        <dbReference type="SAM" id="Phobius"/>
    </source>
</evidence>
<keyword evidence="3 5" id="KW-1133">Transmembrane helix</keyword>
<dbReference type="AlphaFoldDB" id="A0A1G9GQX4"/>
<feature type="transmembrane region" description="Helical" evidence="5">
    <location>
        <begin position="26"/>
        <end position="48"/>
    </location>
</feature>
<evidence type="ECO:0000256" key="4">
    <source>
        <dbReference type="ARBA" id="ARBA00023136"/>
    </source>
</evidence>
<evidence type="ECO:0000259" key="6">
    <source>
        <dbReference type="Pfam" id="PF00324"/>
    </source>
</evidence>
<feature type="domain" description="Amino acid permease/ SLC12A" evidence="6">
    <location>
        <begin position="2"/>
        <end position="315"/>
    </location>
</feature>
<dbReference type="STRING" id="380244.SAMN05216298_2364"/>
<gene>
    <name evidence="7" type="ORF">SAMN05216298_2364</name>
</gene>
<evidence type="ECO:0000313" key="8">
    <source>
        <dbReference type="Proteomes" id="UP000198662"/>
    </source>
</evidence>
<dbReference type="Pfam" id="PF00324">
    <property type="entry name" value="AA_permease"/>
    <property type="match status" value="1"/>
</dbReference>
<dbReference type="PANTHER" id="PTHR42770">
    <property type="entry name" value="AMINO ACID TRANSPORTER-RELATED"/>
    <property type="match status" value="1"/>
</dbReference>
<evidence type="ECO:0000256" key="2">
    <source>
        <dbReference type="ARBA" id="ARBA00022692"/>
    </source>
</evidence>
<comment type="subcellular location">
    <subcellularLocation>
        <location evidence="1">Membrane</location>
        <topology evidence="1">Multi-pass membrane protein</topology>
    </subcellularLocation>
</comment>
<dbReference type="GO" id="GO:0016020">
    <property type="term" value="C:membrane"/>
    <property type="evidence" value="ECO:0007669"/>
    <property type="project" value="UniProtKB-SubCell"/>
</dbReference>